<dbReference type="AlphaFoldDB" id="A0A272EVW6"/>
<protein>
    <submittedName>
        <fullName evidence="7">PLP-dependent aminotransferase family protein</fullName>
    </submittedName>
    <submittedName>
        <fullName evidence="8">Transcriptional regulator</fullName>
    </submittedName>
</protein>
<reference evidence="8 9" key="2">
    <citation type="submission" date="2017-07" db="EMBL/GenBank/DDBJ databases">
        <title>Candidatus Dactylopiibacterium carminicum, a nitrogen-fixing symbiont of the cochineal insect Dactylopius coccus and Dactylopius opuntiae (Hemiptera: Coccoidea: Dactylopiidae).</title>
        <authorList>
            <person name="Vera A."/>
        </authorList>
    </citation>
    <scope>NUCLEOTIDE SEQUENCE [LARGE SCALE GENOMIC DNA]</scope>
    <source>
        <strain evidence="8 9">NFDCM</strain>
    </source>
</reference>
<dbReference type="InterPro" id="IPR015421">
    <property type="entry name" value="PyrdxlP-dep_Trfase_major"/>
</dbReference>
<dbReference type="CDD" id="cd00609">
    <property type="entry name" value="AAT_like"/>
    <property type="match status" value="1"/>
</dbReference>
<dbReference type="Proteomes" id="UP000216107">
    <property type="component" value="Unassembled WGS sequence"/>
</dbReference>
<dbReference type="Gene3D" id="1.10.10.10">
    <property type="entry name" value="Winged helix-like DNA-binding domain superfamily/Winged helix DNA-binding domain"/>
    <property type="match status" value="1"/>
</dbReference>
<reference evidence="7 10" key="1">
    <citation type="submission" date="2016-08" db="EMBL/GenBank/DDBJ databases">
        <title>Candidatus Dactylopiibacterium carminicum genome sequence.</title>
        <authorList>
            <person name="Ramirez-Puebla S.T."/>
            <person name="Ormeno-Orrillo E."/>
            <person name="Vera-Ponce De Leon A."/>
            <person name="Luis L."/>
            <person name="Sanchez-Flores A."/>
            <person name="Monica R."/>
            <person name="Martinez-Romero E."/>
        </authorList>
    </citation>
    <scope>NUCLEOTIDE SEQUENCE [LARGE SCALE GENOMIC DNA]</scope>
    <source>
        <strain evidence="7">END1</strain>
    </source>
</reference>
<gene>
    <name evidence="7" type="ORF">BGI27_06980</name>
    <name evidence="8" type="ORF">CGU29_04345</name>
</gene>
<dbReference type="SUPFAM" id="SSF53383">
    <property type="entry name" value="PLP-dependent transferases"/>
    <property type="match status" value="1"/>
</dbReference>
<evidence type="ECO:0000256" key="2">
    <source>
        <dbReference type="ARBA" id="ARBA00022898"/>
    </source>
</evidence>
<dbReference type="PANTHER" id="PTHR46577:SF1">
    <property type="entry name" value="HTH-TYPE TRANSCRIPTIONAL REGULATORY PROTEIN GABR"/>
    <property type="match status" value="1"/>
</dbReference>
<dbReference type="SUPFAM" id="SSF46785">
    <property type="entry name" value="Winged helix' DNA-binding domain"/>
    <property type="match status" value="1"/>
</dbReference>
<keyword evidence="10" id="KW-1185">Reference proteome</keyword>
<dbReference type="GO" id="GO:0003700">
    <property type="term" value="F:DNA-binding transcription factor activity"/>
    <property type="evidence" value="ECO:0007669"/>
    <property type="project" value="InterPro"/>
</dbReference>
<dbReference type="CDD" id="cd07377">
    <property type="entry name" value="WHTH_GntR"/>
    <property type="match status" value="1"/>
</dbReference>
<keyword evidence="7" id="KW-0032">Aminotransferase</keyword>
<dbReference type="SMART" id="SM00345">
    <property type="entry name" value="HTH_GNTR"/>
    <property type="match status" value="1"/>
</dbReference>
<dbReference type="EMBL" id="MDUX01000017">
    <property type="protein sequence ID" value="KAF7599602.1"/>
    <property type="molecule type" value="Genomic_DNA"/>
</dbReference>
<evidence type="ECO:0000256" key="4">
    <source>
        <dbReference type="ARBA" id="ARBA00023125"/>
    </source>
</evidence>
<dbReference type="PROSITE" id="PS50949">
    <property type="entry name" value="HTH_GNTR"/>
    <property type="match status" value="1"/>
</dbReference>
<evidence type="ECO:0000256" key="1">
    <source>
        <dbReference type="ARBA" id="ARBA00005384"/>
    </source>
</evidence>
<evidence type="ECO:0000313" key="8">
    <source>
        <dbReference type="EMBL" id="PAS94249.1"/>
    </source>
</evidence>
<comment type="similarity">
    <text evidence="1">In the C-terminal section; belongs to the class-I pyridoxal-phosphate-dependent aminotransferase family.</text>
</comment>
<evidence type="ECO:0000313" key="9">
    <source>
        <dbReference type="Proteomes" id="UP000216107"/>
    </source>
</evidence>
<keyword evidence="5" id="KW-0804">Transcription</keyword>
<dbReference type="InterPro" id="IPR051446">
    <property type="entry name" value="HTH_trans_reg/aminotransferase"/>
</dbReference>
<evidence type="ECO:0000313" key="10">
    <source>
        <dbReference type="Proteomes" id="UP000623509"/>
    </source>
</evidence>
<dbReference type="PANTHER" id="PTHR46577">
    <property type="entry name" value="HTH-TYPE TRANSCRIPTIONAL REGULATORY PROTEIN GABR"/>
    <property type="match status" value="1"/>
</dbReference>
<dbReference type="Proteomes" id="UP000623509">
    <property type="component" value="Unassembled WGS sequence"/>
</dbReference>
<dbReference type="InterPro" id="IPR015424">
    <property type="entry name" value="PyrdxlP-dep_Trfase"/>
</dbReference>
<dbReference type="Pfam" id="PF00155">
    <property type="entry name" value="Aminotran_1_2"/>
    <property type="match status" value="1"/>
</dbReference>
<proteinExistence type="inferred from homology"/>
<keyword evidence="2" id="KW-0663">Pyridoxal phosphate</keyword>
<dbReference type="InterPro" id="IPR004839">
    <property type="entry name" value="Aminotransferase_I/II_large"/>
</dbReference>
<dbReference type="Gene3D" id="3.40.640.10">
    <property type="entry name" value="Type I PLP-dependent aspartate aminotransferase-like (Major domain)"/>
    <property type="match status" value="1"/>
</dbReference>
<evidence type="ECO:0000256" key="5">
    <source>
        <dbReference type="ARBA" id="ARBA00023163"/>
    </source>
</evidence>
<name>A0A272EVW6_9RHOO</name>
<dbReference type="InterPro" id="IPR036388">
    <property type="entry name" value="WH-like_DNA-bd_sf"/>
</dbReference>
<comment type="caution">
    <text evidence="8">The sequence shown here is derived from an EMBL/GenBank/DDBJ whole genome shotgun (WGS) entry which is preliminary data.</text>
</comment>
<evidence type="ECO:0000256" key="3">
    <source>
        <dbReference type="ARBA" id="ARBA00023015"/>
    </source>
</evidence>
<dbReference type="GO" id="GO:0003677">
    <property type="term" value="F:DNA binding"/>
    <property type="evidence" value="ECO:0007669"/>
    <property type="project" value="UniProtKB-KW"/>
</dbReference>
<keyword evidence="3" id="KW-0805">Transcription regulation</keyword>
<accession>A0A272EVW6</accession>
<dbReference type="PRINTS" id="PR00035">
    <property type="entry name" value="HTHGNTR"/>
</dbReference>
<keyword evidence="7" id="KW-0808">Transferase</keyword>
<dbReference type="OrthoDB" id="9804020at2"/>
<evidence type="ECO:0000259" key="6">
    <source>
        <dbReference type="PROSITE" id="PS50949"/>
    </source>
</evidence>
<keyword evidence="4" id="KW-0238">DNA-binding</keyword>
<dbReference type="GO" id="GO:0008483">
    <property type="term" value="F:transaminase activity"/>
    <property type="evidence" value="ECO:0007669"/>
    <property type="project" value="UniProtKB-KW"/>
</dbReference>
<dbReference type="InterPro" id="IPR000524">
    <property type="entry name" value="Tscrpt_reg_HTH_GntR"/>
</dbReference>
<evidence type="ECO:0000313" key="7">
    <source>
        <dbReference type="EMBL" id="KAF7599602.1"/>
    </source>
</evidence>
<dbReference type="EMBL" id="NMRN01000008">
    <property type="protein sequence ID" value="PAS94249.1"/>
    <property type="molecule type" value="Genomic_DNA"/>
</dbReference>
<dbReference type="RefSeq" id="WP_095524184.1">
    <property type="nucleotide sequence ID" value="NZ_MDUX01000017.1"/>
</dbReference>
<dbReference type="Pfam" id="PF00392">
    <property type="entry name" value="GntR"/>
    <property type="match status" value="1"/>
</dbReference>
<dbReference type="InterPro" id="IPR036390">
    <property type="entry name" value="WH_DNA-bd_sf"/>
</dbReference>
<dbReference type="GO" id="GO:0030170">
    <property type="term" value="F:pyridoxal phosphate binding"/>
    <property type="evidence" value="ECO:0007669"/>
    <property type="project" value="InterPro"/>
</dbReference>
<organism evidence="8 9">
    <name type="scientific">Candidatus Dactylopiibacterium carminicum</name>
    <dbReference type="NCBI Taxonomy" id="857335"/>
    <lineage>
        <taxon>Bacteria</taxon>
        <taxon>Pseudomonadati</taxon>
        <taxon>Pseudomonadota</taxon>
        <taxon>Betaproteobacteria</taxon>
        <taxon>Rhodocyclales</taxon>
        <taxon>Rhodocyclaceae</taxon>
        <taxon>Candidatus Dactylopiibacterium</taxon>
    </lineage>
</organism>
<feature type="domain" description="HTH gntR-type" evidence="6">
    <location>
        <begin position="18"/>
        <end position="86"/>
    </location>
</feature>
<sequence length="495" mass="53653">MKRAEDLELSLGERPPGLTLQRWLYGELRAAILSGRIAPGKRLPSTRDLARQQGLSRSTVLAAYDQLIAEGYLASLSGSGTVVHASLPTATAATKTAPKGGAAPQHVPPLSREGERLARSPFPTDEFLAPSRPFRPNQPDLKAFPFSTWNRLLHRHSRTTPVEALGYGDAAGHLPLRQAIAEHLRYSQRITCDPRQVMILSSAQQALDLCARLLLDEGDEALVEDPGYPGAAHLFSLTGAIVRSVPVDPLGLCTAPALPASPRTRLAYVTAAHQSPLGGALPIERRLALLAWAEACNATIIEDDYDGEYRFDGIPLSALKSLDRNDRVIYLGTFSKLLFPALRLAYVVLPDWLVSPFASALSLTCRHTPVLQQAVLAAFIAEGHFARHLRHMRMLYGERAAIFQETCRAELDGLLTVMPITTGLDATAILPAFADDDAIASALLEAGIETRPVSFYRLTEAAPPGLVMGFSAFTEAQLRAGVAAMTPILERCLRR</sequence>